<dbReference type="InterPro" id="IPR025857">
    <property type="entry name" value="MacB_PCD"/>
</dbReference>
<comment type="subcellular location">
    <subcellularLocation>
        <location evidence="1">Cell membrane</location>
        <topology evidence="1">Multi-pass membrane protein</topology>
    </subcellularLocation>
</comment>
<feature type="transmembrane region" description="Helical" evidence="7">
    <location>
        <begin position="324"/>
        <end position="353"/>
    </location>
</feature>
<name>A0ABT4U4W2_9ACTN</name>
<evidence type="ECO:0000256" key="5">
    <source>
        <dbReference type="ARBA" id="ARBA00023136"/>
    </source>
</evidence>
<keyword evidence="4 7" id="KW-1133">Transmembrane helix</keyword>
<evidence type="ECO:0000256" key="2">
    <source>
        <dbReference type="ARBA" id="ARBA00022475"/>
    </source>
</evidence>
<organism evidence="10 11">
    <name type="scientific">Nocardiopsis endophytica</name>
    <dbReference type="NCBI Taxonomy" id="3018445"/>
    <lineage>
        <taxon>Bacteria</taxon>
        <taxon>Bacillati</taxon>
        <taxon>Actinomycetota</taxon>
        <taxon>Actinomycetes</taxon>
        <taxon>Streptosporangiales</taxon>
        <taxon>Nocardiopsidaceae</taxon>
        <taxon>Nocardiopsis</taxon>
    </lineage>
</organism>
<feature type="domain" description="MacB-like periplasmic core" evidence="9">
    <location>
        <begin position="23"/>
        <end position="244"/>
    </location>
</feature>
<keyword evidence="11" id="KW-1185">Reference proteome</keyword>
<dbReference type="InterPro" id="IPR050250">
    <property type="entry name" value="Macrolide_Exporter_MacB"/>
</dbReference>
<evidence type="ECO:0000259" key="9">
    <source>
        <dbReference type="Pfam" id="PF12704"/>
    </source>
</evidence>
<keyword evidence="2" id="KW-1003">Cell membrane</keyword>
<keyword evidence="3 7" id="KW-0812">Transmembrane</keyword>
<dbReference type="InterPro" id="IPR003838">
    <property type="entry name" value="ABC3_permease_C"/>
</dbReference>
<gene>
    <name evidence="10" type="ORF">O4J56_15230</name>
</gene>
<sequence length="410" mass="42687">MLRSLTSGLVLAFAGSRANVSRTILSCAGIVVGVAALITVVTAGHVGERYAIAYSEANWGVAATYDVTLPGNVDDPAALKEDLERAGAQAAAMNFSPQSGIRLRQGDQEIRDVQFTVTDPDLDDIRRMNLTEGRWFEEGDTGSLAPVVVLTDELADQLEADGGFEGLQIGSRQWRDVRVVGVVESTAMDSFGGEGGTAYLLNSPASEEMAFPEGVSEAAGMMGGLQYAVRVPPEGADPEGFKNRLAGAAWRWAPDADAGTIDVYRMDDAEAIDEVLGYLSLGLLGIAAITLTTGLLGVLNVGLVTVRERRRELAVYRAMGADRLSMFVVVVAEAVVVAMVAGVIALALCYGAAGVAHSLLADMLPDGVVVTVPVSGVLVGLGSAAGVGLLAGIIPAWRALRISVVAGLRE</sequence>
<protein>
    <submittedName>
        <fullName evidence="10">ABC transporter permease</fullName>
    </submittedName>
</protein>
<dbReference type="Pfam" id="PF12704">
    <property type="entry name" value="MacB_PCD"/>
    <property type="match status" value="1"/>
</dbReference>
<evidence type="ECO:0000256" key="3">
    <source>
        <dbReference type="ARBA" id="ARBA00022692"/>
    </source>
</evidence>
<feature type="domain" description="ABC3 transporter permease C-terminal" evidence="8">
    <location>
        <begin position="286"/>
        <end position="403"/>
    </location>
</feature>
<evidence type="ECO:0000313" key="11">
    <source>
        <dbReference type="Proteomes" id="UP001527866"/>
    </source>
</evidence>
<dbReference type="Pfam" id="PF02687">
    <property type="entry name" value="FtsX"/>
    <property type="match status" value="1"/>
</dbReference>
<evidence type="ECO:0000259" key="8">
    <source>
        <dbReference type="Pfam" id="PF02687"/>
    </source>
</evidence>
<accession>A0ABT4U4W2</accession>
<evidence type="ECO:0000256" key="1">
    <source>
        <dbReference type="ARBA" id="ARBA00004651"/>
    </source>
</evidence>
<proteinExistence type="inferred from homology"/>
<dbReference type="EMBL" id="JAQFWQ010000040">
    <property type="protein sequence ID" value="MDA2811994.1"/>
    <property type="molecule type" value="Genomic_DNA"/>
</dbReference>
<feature type="transmembrane region" description="Helical" evidence="7">
    <location>
        <begin position="373"/>
        <end position="394"/>
    </location>
</feature>
<comment type="caution">
    <text evidence="10">The sequence shown here is derived from an EMBL/GenBank/DDBJ whole genome shotgun (WGS) entry which is preliminary data.</text>
</comment>
<evidence type="ECO:0000256" key="4">
    <source>
        <dbReference type="ARBA" id="ARBA00022989"/>
    </source>
</evidence>
<reference evidence="10 11" key="1">
    <citation type="submission" date="2023-01" db="EMBL/GenBank/DDBJ databases">
        <title>Draft genome sequence of Nocardiopsis sp. RSe5-2 isolated from halophytes.</title>
        <authorList>
            <person name="Duangmal K."/>
            <person name="Chantavorakit T."/>
        </authorList>
    </citation>
    <scope>NUCLEOTIDE SEQUENCE [LARGE SCALE GENOMIC DNA]</scope>
    <source>
        <strain evidence="10 11">RSe5-2</strain>
    </source>
</reference>
<evidence type="ECO:0000256" key="7">
    <source>
        <dbReference type="SAM" id="Phobius"/>
    </source>
</evidence>
<dbReference type="Proteomes" id="UP001527866">
    <property type="component" value="Unassembled WGS sequence"/>
</dbReference>
<dbReference type="PANTHER" id="PTHR30572">
    <property type="entry name" value="MEMBRANE COMPONENT OF TRANSPORTER-RELATED"/>
    <property type="match status" value="1"/>
</dbReference>
<evidence type="ECO:0000313" key="10">
    <source>
        <dbReference type="EMBL" id="MDA2811994.1"/>
    </source>
</evidence>
<keyword evidence="5 7" id="KW-0472">Membrane</keyword>
<dbReference type="RefSeq" id="WP_270686446.1">
    <property type="nucleotide sequence ID" value="NZ_JAQFWQ010000040.1"/>
</dbReference>
<comment type="similarity">
    <text evidence="6">Belongs to the ABC-4 integral membrane protein family.</text>
</comment>
<feature type="transmembrane region" description="Helical" evidence="7">
    <location>
        <begin position="275"/>
        <end position="303"/>
    </location>
</feature>
<evidence type="ECO:0000256" key="6">
    <source>
        <dbReference type="ARBA" id="ARBA00038076"/>
    </source>
</evidence>
<dbReference type="PANTHER" id="PTHR30572:SF4">
    <property type="entry name" value="ABC TRANSPORTER PERMEASE YTRF"/>
    <property type="match status" value="1"/>
</dbReference>